<proteinExistence type="inferred from homology"/>
<evidence type="ECO:0000256" key="2">
    <source>
        <dbReference type="ARBA" id="ARBA00008066"/>
    </source>
</evidence>
<reference evidence="10 11" key="1">
    <citation type="submission" date="2024-04" db="EMBL/GenBank/DDBJ databases">
        <title>Tritrichomonas musculus Genome.</title>
        <authorList>
            <person name="Alves-Ferreira E."/>
            <person name="Grigg M."/>
            <person name="Lorenzi H."/>
            <person name="Galac M."/>
        </authorList>
    </citation>
    <scope>NUCLEOTIDE SEQUENCE [LARGE SCALE GENOMIC DNA]</scope>
    <source>
        <strain evidence="10 11">EAF2021</strain>
    </source>
</reference>
<comment type="similarity">
    <text evidence="2">Belongs to the amino acid/polyamine transporter 2 family.</text>
</comment>
<dbReference type="PANTHER" id="PTHR22950">
    <property type="entry name" value="AMINO ACID TRANSPORTER"/>
    <property type="match status" value="1"/>
</dbReference>
<comment type="caution">
    <text evidence="10">The sequence shown here is derived from an EMBL/GenBank/DDBJ whole genome shotgun (WGS) entry which is preliminary data.</text>
</comment>
<keyword evidence="11" id="KW-1185">Reference proteome</keyword>
<evidence type="ECO:0000256" key="3">
    <source>
        <dbReference type="ARBA" id="ARBA00022448"/>
    </source>
</evidence>
<name>A0ABR2KXJ2_9EUKA</name>
<feature type="transmembrane region" description="Helical" evidence="8">
    <location>
        <begin position="108"/>
        <end position="126"/>
    </location>
</feature>
<feature type="transmembrane region" description="Helical" evidence="8">
    <location>
        <begin position="65"/>
        <end position="87"/>
    </location>
</feature>
<organism evidence="10 11">
    <name type="scientific">Tritrichomonas musculus</name>
    <dbReference type="NCBI Taxonomy" id="1915356"/>
    <lineage>
        <taxon>Eukaryota</taxon>
        <taxon>Metamonada</taxon>
        <taxon>Parabasalia</taxon>
        <taxon>Tritrichomonadida</taxon>
        <taxon>Tritrichomonadidae</taxon>
        <taxon>Tritrichomonas</taxon>
    </lineage>
</organism>
<keyword evidence="4 8" id="KW-0812">Transmembrane</keyword>
<evidence type="ECO:0000256" key="4">
    <source>
        <dbReference type="ARBA" id="ARBA00022692"/>
    </source>
</evidence>
<keyword evidence="3" id="KW-0813">Transport</keyword>
<evidence type="ECO:0000256" key="1">
    <source>
        <dbReference type="ARBA" id="ARBA00004141"/>
    </source>
</evidence>
<dbReference type="Pfam" id="PF01490">
    <property type="entry name" value="Aa_trans"/>
    <property type="match status" value="1"/>
</dbReference>
<keyword evidence="5" id="KW-0029">Amino-acid transport</keyword>
<dbReference type="InterPro" id="IPR013057">
    <property type="entry name" value="AA_transpt_TM"/>
</dbReference>
<evidence type="ECO:0000256" key="5">
    <source>
        <dbReference type="ARBA" id="ARBA00022970"/>
    </source>
</evidence>
<evidence type="ECO:0000256" key="7">
    <source>
        <dbReference type="ARBA" id="ARBA00023136"/>
    </source>
</evidence>
<evidence type="ECO:0000313" key="11">
    <source>
        <dbReference type="Proteomes" id="UP001470230"/>
    </source>
</evidence>
<evidence type="ECO:0000256" key="8">
    <source>
        <dbReference type="SAM" id="Phobius"/>
    </source>
</evidence>
<keyword evidence="7 8" id="KW-0472">Membrane</keyword>
<sequence>MPCVIIPILAPFSKSYKKRKNVVVASFIISAFLTITPSILLYLIFGDKSNGNFLNSFQSNDVLFTVVRGCFFLIVSFSFPIIAKSCMCNWSHLIFKINDPYDLDNCRYWSVFCLTVCIPILLGMFLPQCKPAMTIGGALGGCLGCFAFPSILNILASDRKWSVSNVLSGLFATRSNIDVADLRHFYFFN</sequence>
<evidence type="ECO:0000256" key="6">
    <source>
        <dbReference type="ARBA" id="ARBA00022989"/>
    </source>
</evidence>
<keyword evidence="6 8" id="KW-1133">Transmembrane helix</keyword>
<feature type="domain" description="Amino acid transporter transmembrane" evidence="9">
    <location>
        <begin position="13"/>
        <end position="162"/>
    </location>
</feature>
<dbReference type="Proteomes" id="UP001470230">
    <property type="component" value="Unassembled WGS sequence"/>
</dbReference>
<gene>
    <name evidence="10" type="ORF">M9Y10_023920</name>
</gene>
<comment type="subcellular location">
    <subcellularLocation>
        <location evidence="1">Membrane</location>
        <topology evidence="1">Multi-pass membrane protein</topology>
    </subcellularLocation>
</comment>
<evidence type="ECO:0000313" key="10">
    <source>
        <dbReference type="EMBL" id="KAK8895456.1"/>
    </source>
</evidence>
<accession>A0ABR2KXJ2</accession>
<evidence type="ECO:0000259" key="9">
    <source>
        <dbReference type="Pfam" id="PF01490"/>
    </source>
</evidence>
<dbReference type="EMBL" id="JAPFFF010000003">
    <property type="protein sequence ID" value="KAK8895456.1"/>
    <property type="molecule type" value="Genomic_DNA"/>
</dbReference>
<feature type="transmembrane region" description="Helical" evidence="8">
    <location>
        <begin position="22"/>
        <end position="45"/>
    </location>
</feature>
<dbReference type="PANTHER" id="PTHR22950:SF458">
    <property type="entry name" value="SODIUM-COUPLED NEUTRAL AMINO ACID TRANSPORTER 11-RELATED"/>
    <property type="match status" value="1"/>
</dbReference>
<protein>
    <recommendedName>
        <fullName evidence="9">Amino acid transporter transmembrane domain-containing protein</fullName>
    </recommendedName>
</protein>
<feature type="transmembrane region" description="Helical" evidence="8">
    <location>
        <begin position="132"/>
        <end position="155"/>
    </location>
</feature>